<keyword evidence="4" id="KW-1185">Reference proteome</keyword>
<evidence type="ECO:0000313" key="3">
    <source>
        <dbReference type="EMBL" id="MBP2366952.1"/>
    </source>
</evidence>
<proteinExistence type="predicted"/>
<organism evidence="3 4">
    <name type="scientific">Pseudonocardia parietis</name>
    <dbReference type="NCBI Taxonomy" id="570936"/>
    <lineage>
        <taxon>Bacteria</taxon>
        <taxon>Bacillati</taxon>
        <taxon>Actinomycetota</taxon>
        <taxon>Actinomycetes</taxon>
        <taxon>Pseudonocardiales</taxon>
        <taxon>Pseudonocardiaceae</taxon>
        <taxon>Pseudonocardia</taxon>
    </lineage>
</organism>
<feature type="domain" description="Microcystin LR degradation protein MlrC C-terminal" evidence="1">
    <location>
        <begin position="302"/>
        <end position="478"/>
    </location>
</feature>
<feature type="domain" description="Microcystin LR degradation protein MlrC N-terminal" evidence="2">
    <location>
        <begin position="2"/>
        <end position="291"/>
    </location>
</feature>
<dbReference type="InterPro" id="IPR015995">
    <property type="entry name" value="MlrC_N"/>
</dbReference>
<sequence length="505" mass="54009">MRALVTEFRQESNSFTPVTSTMEFWMQNGVLQGDAVPAALRGKPCAVAGMIDALEGSPLRPEIVYGPVMWCGSGGPAEQEVLDSYLDDLEKEIRANPPVDLVLLSLHGALQTTEVDDAEGHIARRVRDLVGDGCVIASATDLHGWITRDLIETINILCGYWTYPHLDFYETGHRATTLGLAAVTDDVKPVMAWTPVPMVVSASAYNSNEGAFRELMEHGEGLVGNGTLLDFSIYQMQPWLDVPSGNSAAVAIATDPEVAQAHAKDLATRLYAARHEFATDLHPIDEVIDKAEAPGTARPVILVDSADSCNAGAPGDSMAVAARILERGSTIRAAVVVNDAPAARRAHELGVGSTARFRIGGTRDPQAVAVEVDAYVKSLHDGVFTQEGPAGRGLVNRIGRTAVLSVGGLEILVCEWMTGNGDPQLFRAFGIEPTLFDLVGVKANTSFRAGYTAFAGEICETDTPGTAAPAIERLPFRRLPTSLFPWTDADDIDFPVTFGPSVANR</sequence>
<gene>
    <name evidence="3" type="ORF">JOF36_002648</name>
</gene>
<dbReference type="InterPro" id="IPR010799">
    <property type="entry name" value="MlrC_C"/>
</dbReference>
<dbReference type="Proteomes" id="UP001519295">
    <property type="component" value="Unassembled WGS sequence"/>
</dbReference>
<evidence type="ECO:0000313" key="4">
    <source>
        <dbReference type="Proteomes" id="UP001519295"/>
    </source>
</evidence>
<dbReference type="Pfam" id="PF07171">
    <property type="entry name" value="MlrC_C"/>
    <property type="match status" value="1"/>
</dbReference>
<dbReference type="RefSeq" id="WP_210027045.1">
    <property type="nucleotide sequence ID" value="NZ_JAGINU010000001.1"/>
</dbReference>
<name>A0ABS4VSQ2_9PSEU</name>
<protein>
    <submittedName>
        <fullName evidence="3">Microcystin degradation protein MlrC</fullName>
    </submittedName>
</protein>
<evidence type="ECO:0000259" key="1">
    <source>
        <dbReference type="Pfam" id="PF07171"/>
    </source>
</evidence>
<reference evidence="3 4" key="1">
    <citation type="submission" date="2021-03" db="EMBL/GenBank/DDBJ databases">
        <title>Sequencing the genomes of 1000 actinobacteria strains.</title>
        <authorList>
            <person name="Klenk H.-P."/>
        </authorList>
    </citation>
    <scope>NUCLEOTIDE SEQUENCE [LARGE SCALE GENOMIC DNA]</scope>
    <source>
        <strain evidence="3 4">DSM 45256</strain>
    </source>
</reference>
<dbReference type="EMBL" id="JAGINU010000001">
    <property type="protein sequence ID" value="MBP2366952.1"/>
    <property type="molecule type" value="Genomic_DNA"/>
</dbReference>
<evidence type="ECO:0000259" key="2">
    <source>
        <dbReference type="Pfam" id="PF07364"/>
    </source>
</evidence>
<accession>A0ABS4VSQ2</accession>
<dbReference type="Pfam" id="PF07364">
    <property type="entry name" value="DUF1485"/>
    <property type="match status" value="1"/>
</dbReference>
<comment type="caution">
    <text evidence="3">The sequence shown here is derived from an EMBL/GenBank/DDBJ whole genome shotgun (WGS) entry which is preliminary data.</text>
</comment>